<feature type="signal peptide" evidence="2">
    <location>
        <begin position="1"/>
        <end position="26"/>
    </location>
</feature>
<accession>A0A4Y8SD45</accession>
<sequence>MKNFKQIAFGLLVGAMALGFSAFTSAKKDVNIVTYYKTNPSTPASNPASYQFYNEDRCESGGSLCTAQWDIGSNPTPTVDGTALPSSGVTFQTGSQTDGHFE</sequence>
<keyword evidence="4" id="KW-1185">Reference proteome</keyword>
<dbReference type="RefSeq" id="WP_133231664.1">
    <property type="nucleotide sequence ID" value="NZ_SOZE01000012.1"/>
</dbReference>
<reference evidence="3 4" key="1">
    <citation type="journal article" date="2017" name="Int. J. Syst. Evol. Microbiol.">
        <title>Mucilaginibacterpsychrotolerans sp. nov., isolated from peatlands.</title>
        <authorList>
            <person name="Deng Y."/>
            <person name="Shen L."/>
            <person name="Xu B."/>
            <person name="Liu Y."/>
            <person name="Gu Z."/>
            <person name="Liu H."/>
            <person name="Zhou Y."/>
        </authorList>
    </citation>
    <scope>NUCLEOTIDE SEQUENCE [LARGE SCALE GENOMIC DNA]</scope>
    <source>
        <strain evidence="3 4">NH7-4</strain>
    </source>
</reference>
<evidence type="ECO:0000313" key="4">
    <source>
        <dbReference type="Proteomes" id="UP000297540"/>
    </source>
</evidence>
<keyword evidence="2" id="KW-0732">Signal</keyword>
<evidence type="ECO:0000256" key="2">
    <source>
        <dbReference type="SAM" id="SignalP"/>
    </source>
</evidence>
<comment type="caution">
    <text evidence="3">The sequence shown here is derived from an EMBL/GenBank/DDBJ whole genome shotgun (WGS) entry which is preliminary data.</text>
</comment>
<gene>
    <name evidence="3" type="ORF">E2R66_13125</name>
</gene>
<evidence type="ECO:0000256" key="1">
    <source>
        <dbReference type="SAM" id="MobiDB-lite"/>
    </source>
</evidence>
<evidence type="ECO:0000313" key="3">
    <source>
        <dbReference type="EMBL" id="TFF37023.1"/>
    </source>
</evidence>
<proteinExistence type="predicted"/>
<dbReference type="AlphaFoldDB" id="A0A4Y8SD45"/>
<dbReference type="Proteomes" id="UP000297540">
    <property type="component" value="Unassembled WGS sequence"/>
</dbReference>
<feature type="chain" id="PRO_5021492480" evidence="2">
    <location>
        <begin position="27"/>
        <end position="102"/>
    </location>
</feature>
<feature type="region of interest" description="Disordered" evidence="1">
    <location>
        <begin position="80"/>
        <end position="102"/>
    </location>
</feature>
<organism evidence="3 4">
    <name type="scientific">Mucilaginibacter psychrotolerans</name>
    <dbReference type="NCBI Taxonomy" id="1524096"/>
    <lineage>
        <taxon>Bacteria</taxon>
        <taxon>Pseudomonadati</taxon>
        <taxon>Bacteroidota</taxon>
        <taxon>Sphingobacteriia</taxon>
        <taxon>Sphingobacteriales</taxon>
        <taxon>Sphingobacteriaceae</taxon>
        <taxon>Mucilaginibacter</taxon>
    </lineage>
</organism>
<protein>
    <submittedName>
        <fullName evidence="3">Uncharacterized protein</fullName>
    </submittedName>
</protein>
<dbReference type="OrthoDB" id="768196at2"/>
<name>A0A4Y8SD45_9SPHI</name>
<dbReference type="EMBL" id="SOZE01000012">
    <property type="protein sequence ID" value="TFF37023.1"/>
    <property type="molecule type" value="Genomic_DNA"/>
</dbReference>